<name>A0A166C091_9AGAM</name>
<dbReference type="Proteomes" id="UP000076532">
    <property type="component" value="Unassembled WGS sequence"/>
</dbReference>
<protein>
    <submittedName>
        <fullName evidence="1">Uncharacterized protein</fullName>
    </submittedName>
</protein>
<proteinExistence type="predicted"/>
<organism evidence="1 2">
    <name type="scientific">Athelia psychrophila</name>
    <dbReference type="NCBI Taxonomy" id="1759441"/>
    <lineage>
        <taxon>Eukaryota</taxon>
        <taxon>Fungi</taxon>
        <taxon>Dikarya</taxon>
        <taxon>Basidiomycota</taxon>
        <taxon>Agaricomycotina</taxon>
        <taxon>Agaricomycetes</taxon>
        <taxon>Agaricomycetidae</taxon>
        <taxon>Atheliales</taxon>
        <taxon>Atheliaceae</taxon>
        <taxon>Athelia</taxon>
    </lineage>
</organism>
<accession>A0A166C091</accession>
<dbReference type="AlphaFoldDB" id="A0A166C091"/>
<gene>
    <name evidence="1" type="ORF">FIBSPDRAFT_936516</name>
</gene>
<reference evidence="1 2" key="1">
    <citation type="journal article" date="2016" name="Mol. Biol. Evol.">
        <title>Comparative Genomics of Early-Diverging Mushroom-Forming Fungi Provides Insights into the Origins of Lignocellulose Decay Capabilities.</title>
        <authorList>
            <person name="Nagy L.G."/>
            <person name="Riley R."/>
            <person name="Tritt A."/>
            <person name="Adam C."/>
            <person name="Daum C."/>
            <person name="Floudas D."/>
            <person name="Sun H."/>
            <person name="Yadav J.S."/>
            <person name="Pangilinan J."/>
            <person name="Larsson K.H."/>
            <person name="Matsuura K."/>
            <person name="Barry K."/>
            <person name="Labutti K."/>
            <person name="Kuo R."/>
            <person name="Ohm R.A."/>
            <person name="Bhattacharya S.S."/>
            <person name="Shirouzu T."/>
            <person name="Yoshinaga Y."/>
            <person name="Martin F.M."/>
            <person name="Grigoriev I.V."/>
            <person name="Hibbett D.S."/>
        </authorList>
    </citation>
    <scope>NUCLEOTIDE SEQUENCE [LARGE SCALE GENOMIC DNA]</scope>
    <source>
        <strain evidence="1 2">CBS 109695</strain>
    </source>
</reference>
<dbReference type="EMBL" id="KV417637">
    <property type="protein sequence ID" value="KZP13159.1"/>
    <property type="molecule type" value="Genomic_DNA"/>
</dbReference>
<keyword evidence="2" id="KW-1185">Reference proteome</keyword>
<sequence>MQVAGCSEKLRQLSGNAGEASPADQHLVYQERRLYYTWYFGSMDVASIASLQGALQKIVGGFGASVDQANWVHLEDANQPVWNRRRRNYGKPSAAIAHLDDSTED</sequence>
<evidence type="ECO:0000313" key="2">
    <source>
        <dbReference type="Proteomes" id="UP000076532"/>
    </source>
</evidence>
<evidence type="ECO:0000313" key="1">
    <source>
        <dbReference type="EMBL" id="KZP13159.1"/>
    </source>
</evidence>